<proteinExistence type="predicted"/>
<dbReference type="Proteomes" id="UP000255355">
    <property type="component" value="Unassembled WGS sequence"/>
</dbReference>
<accession>A0A370GIT5</accession>
<evidence type="ECO:0000313" key="2">
    <source>
        <dbReference type="Proteomes" id="UP000255355"/>
    </source>
</evidence>
<organism evidence="1 2">
    <name type="scientific">Nocardia mexicana</name>
    <dbReference type="NCBI Taxonomy" id="279262"/>
    <lineage>
        <taxon>Bacteria</taxon>
        <taxon>Bacillati</taxon>
        <taxon>Actinomycetota</taxon>
        <taxon>Actinomycetes</taxon>
        <taxon>Mycobacteriales</taxon>
        <taxon>Nocardiaceae</taxon>
        <taxon>Nocardia</taxon>
    </lineage>
</organism>
<name>A0A370GIT5_9NOCA</name>
<sequence>MTGRRFGMAIVLRHRSKRLTKAHTAELAAFADAERLPLVGGAVLVVDSDADLAVRLATVDYAQLSVILVVTAAHVSAWLDEMRVHAEVRTLVPRRRFERFAPPPRPGCAVGERQRW</sequence>
<dbReference type="STRING" id="1210089.GCA_001613165_06049"/>
<dbReference type="AlphaFoldDB" id="A0A370GIT5"/>
<protein>
    <submittedName>
        <fullName evidence="1">Uncharacterized protein</fullName>
    </submittedName>
</protein>
<comment type="caution">
    <text evidence="1">The sequence shown here is derived from an EMBL/GenBank/DDBJ whole genome shotgun (WGS) entry which is preliminary data.</text>
</comment>
<dbReference type="RefSeq" id="WP_147289135.1">
    <property type="nucleotide sequence ID" value="NZ_QQAZ01000020.1"/>
</dbReference>
<dbReference type="EMBL" id="QQAZ01000020">
    <property type="protein sequence ID" value="RDI43557.1"/>
    <property type="molecule type" value="Genomic_DNA"/>
</dbReference>
<evidence type="ECO:0000313" key="1">
    <source>
        <dbReference type="EMBL" id="RDI43557.1"/>
    </source>
</evidence>
<keyword evidence="2" id="KW-1185">Reference proteome</keyword>
<gene>
    <name evidence="1" type="ORF">DFR68_12024</name>
</gene>
<reference evidence="1 2" key="1">
    <citation type="submission" date="2018-07" db="EMBL/GenBank/DDBJ databases">
        <title>Genomic Encyclopedia of Type Strains, Phase IV (KMG-IV): sequencing the most valuable type-strain genomes for metagenomic binning, comparative biology and taxonomic classification.</title>
        <authorList>
            <person name="Goeker M."/>
        </authorList>
    </citation>
    <scope>NUCLEOTIDE SEQUENCE [LARGE SCALE GENOMIC DNA]</scope>
    <source>
        <strain evidence="1 2">DSM 44952</strain>
    </source>
</reference>